<evidence type="ECO:0000313" key="3">
    <source>
        <dbReference type="Proteomes" id="UP000735541"/>
    </source>
</evidence>
<protein>
    <recommendedName>
        <fullName evidence="4">Lipoprotein</fullName>
    </recommendedName>
</protein>
<comment type="caution">
    <text evidence="2">The sequence shown here is derived from an EMBL/GenBank/DDBJ whole genome shotgun (WGS) entry which is preliminary data.</text>
</comment>
<evidence type="ECO:0008006" key="4">
    <source>
        <dbReference type="Google" id="ProtNLM"/>
    </source>
</evidence>
<evidence type="ECO:0000256" key="1">
    <source>
        <dbReference type="SAM" id="MobiDB-lite"/>
    </source>
</evidence>
<organism evidence="2 3">
    <name type="scientific">Streptomyces halstedii</name>
    <dbReference type="NCBI Taxonomy" id="1944"/>
    <lineage>
        <taxon>Bacteria</taxon>
        <taxon>Bacillati</taxon>
        <taxon>Actinomycetota</taxon>
        <taxon>Actinomycetes</taxon>
        <taxon>Kitasatosporales</taxon>
        <taxon>Streptomycetaceae</taxon>
        <taxon>Streptomyces</taxon>
    </lineage>
</organism>
<dbReference type="Proteomes" id="UP000735541">
    <property type="component" value="Unassembled WGS sequence"/>
</dbReference>
<dbReference type="EMBL" id="JAHUVW010000001">
    <property type="protein sequence ID" value="MBV7670040.1"/>
    <property type="molecule type" value="Genomic_DNA"/>
</dbReference>
<keyword evidence="3" id="KW-1185">Reference proteome</keyword>
<gene>
    <name evidence="2" type="ORF">STHAL_11240</name>
</gene>
<feature type="region of interest" description="Disordered" evidence="1">
    <location>
        <begin position="152"/>
        <end position="188"/>
    </location>
</feature>
<name>A0ABS6TP35_STRHA</name>
<sequence length="188" mass="19666">MPVRCSIWKPAAVLTVIGTLWGCGGHSPPVKGSGGAEMNMQQAAIRADAILDDVVAGIEPAVQWVHGPTTTGTCDVTRRRAVVTVVSPGRRGSFLGVIDRAWRESGYRIKSVNNDSEAPAIFAQTKDGFGVSLIVGGEGQVFFEVDSPCVEESEVADPTGEPTAPVDPGAEGIPRPNVRSPFWSAGAP</sequence>
<proteinExistence type="predicted"/>
<accession>A0ABS6TP35</accession>
<reference evidence="2 3" key="1">
    <citation type="submission" date="2021-07" db="EMBL/GenBank/DDBJ databases">
        <title>Sequencing Streptomyces halstedii LGO-A4 genome an citrus endophytic actinomycete.</title>
        <authorList>
            <person name="Samborskyy M."/>
            <person name="Scott N."/>
            <person name="Deglau R."/>
            <person name="Dickens S."/>
            <person name="Oliveira L.G."/>
        </authorList>
    </citation>
    <scope>NUCLEOTIDE SEQUENCE [LARGE SCALE GENOMIC DNA]</scope>
    <source>
        <strain evidence="2 3">LGO-A4</strain>
    </source>
</reference>
<evidence type="ECO:0000313" key="2">
    <source>
        <dbReference type="EMBL" id="MBV7670040.1"/>
    </source>
</evidence>